<feature type="coiled-coil region" evidence="6">
    <location>
        <begin position="2006"/>
        <end position="2193"/>
    </location>
</feature>
<feature type="compositionally biased region" description="Low complexity" evidence="7">
    <location>
        <begin position="219"/>
        <end position="273"/>
    </location>
</feature>
<name>A0ABM3VHE7_MUSDO</name>
<feature type="compositionally biased region" description="Polar residues" evidence="7">
    <location>
        <begin position="461"/>
        <end position="472"/>
    </location>
</feature>
<evidence type="ECO:0000313" key="10">
    <source>
        <dbReference type="RefSeq" id="XP_058985217.1"/>
    </source>
</evidence>
<feature type="compositionally biased region" description="Polar residues" evidence="7">
    <location>
        <begin position="1180"/>
        <end position="1200"/>
    </location>
</feature>
<feature type="coiled-coil region" evidence="6">
    <location>
        <begin position="1907"/>
        <end position="1934"/>
    </location>
</feature>
<dbReference type="PANTHER" id="PTHR44981:SF2">
    <property type="entry name" value="PERICENTRIN-LIKE PROTEIN, ISOFORM F"/>
    <property type="match status" value="1"/>
</dbReference>
<keyword evidence="5" id="KW-0206">Cytoskeleton</keyword>
<feature type="compositionally biased region" description="Polar residues" evidence="7">
    <location>
        <begin position="1230"/>
        <end position="1249"/>
    </location>
</feature>
<accession>A0ABM3VHE7</accession>
<feature type="region of interest" description="Disordered" evidence="7">
    <location>
        <begin position="706"/>
        <end position="766"/>
    </location>
</feature>
<feature type="region of interest" description="Disordered" evidence="7">
    <location>
        <begin position="488"/>
        <end position="521"/>
    </location>
</feature>
<feature type="region of interest" description="Disordered" evidence="7">
    <location>
        <begin position="1506"/>
        <end position="1537"/>
    </location>
</feature>
<dbReference type="PANTHER" id="PTHR44981">
    <property type="entry name" value="PERICENTRIN-LIKE PROTEIN, ISOFORM F"/>
    <property type="match status" value="1"/>
</dbReference>
<protein>
    <submittedName>
        <fullName evidence="10">Pericentrin isoform X3</fullName>
    </submittedName>
</protein>
<feature type="region of interest" description="Disordered" evidence="7">
    <location>
        <begin position="2718"/>
        <end position="2744"/>
    </location>
</feature>
<feature type="compositionally biased region" description="Acidic residues" evidence="7">
    <location>
        <begin position="756"/>
        <end position="766"/>
    </location>
</feature>
<comment type="subcellular location">
    <subcellularLocation>
        <location evidence="1">Cytoplasm</location>
        <location evidence="1">Cytoskeleton</location>
        <location evidence="1">Microtubule organizing center</location>
        <location evidence="1">Centrosome</location>
    </subcellularLocation>
</comment>
<feature type="compositionally biased region" description="Polar residues" evidence="7">
    <location>
        <begin position="2725"/>
        <end position="2734"/>
    </location>
</feature>
<feature type="coiled-coil region" evidence="6">
    <location>
        <begin position="1107"/>
        <end position="1174"/>
    </location>
</feature>
<proteinExistence type="predicted"/>
<feature type="coiled-coil region" evidence="6">
    <location>
        <begin position="1718"/>
        <end position="1815"/>
    </location>
</feature>
<evidence type="ECO:0000256" key="3">
    <source>
        <dbReference type="ARBA" id="ARBA00022553"/>
    </source>
</evidence>
<evidence type="ECO:0000256" key="7">
    <source>
        <dbReference type="SAM" id="MobiDB-lite"/>
    </source>
</evidence>
<evidence type="ECO:0000256" key="4">
    <source>
        <dbReference type="ARBA" id="ARBA00023054"/>
    </source>
</evidence>
<keyword evidence="3" id="KW-0597">Phosphoprotein</keyword>
<sequence>MDLFAVYDWITSLLRPRATYKTSTPITTATTTTIHPYLNVTNSQDTNSDIVVYAAKPATESDIGESKQPPSPHRVFDETTTTPTTINNIEFIPTLEFISHTPRTLSCEHLQQCLPGCCATHHERTPPGIVLQQHESATESRLTFTIEKTTDRESESPEPQKEPQQQHQVVCDSPSSSVDTIELLQQQEVPPLSLTDTASLSTYFDEPTSSITIDIMEGSQKTTTTSATTASERPTTTATTSSAAISRTNNTTNTSQSNVPQQSSTNILSSLSDEPSDEIEEEIEEALEVSDEQVESLDSLPGPSKKQSLNLKSDQMFGIDLSDLSSVGDSEKLPLTPSGKSKKNSIDGDDQFKIDDDQLSGGKLAQHFVLEDSEELSVSLPKDKHEIQSVPQSEESLSLGLEDNNQAEQSLSNQSTSHDVSELHEEPIEEPDSLLSEGDYPLSLPEGAVGGDSNKDISKSIPKSETLQSIASDQEKLERLEKEKLMSKANVSLEQPESIKTSSKVSETSRHIASPAPSEAPQKVLLKPLARVPATKASLPELFENPDIKPLSGSSSNYSEKDQSMEELMTSNPSVEITLDDHEISSLNPSYIANNETLINDLLMETTPDKNYMANKENKDPKEETLAMQGAEALPVIGKIKPLGSLQLPGLEATKSLEKEESKLPDSSLKSLKYATEDFVKPADFQEVQSCGVVVVEPSPPIEIVTDLDDSLPDNPEKPLTSTKIDEDLDQTLSSNSRIMKPDSVGPKIGSSTMDSTEEDDDEEETDLKLMKCRIMAMRENILSSAETSTSPTAVSVEANNQQPKPMERVSLVEFAKDVLEDITEESERNSLSTQDEQQSLAALASKLEAQAKQNEMELNSNEATSTSTSAVSLNMIQMLEQKVGELQQMLATKDACLASLNMQLENITRRESSEQLGSVSGRETSSLATNSTEYRTLQEDFGQQTMDIYVELTKRDELIAKLTDSLQQSLTIRENLQAESEKLATEVQLLRKQLTDAMDTLKRPSWPRADQESNFGQRISEISMDLVSESDDDFERHYFTDNEEKFSRNSRERQLSMPRQFDYMPHEPEIISTPFSKQIEQFQKYLTPSEVRLFFMVQKKFDDYLCQELEKSKMKSEQELKIVMDQWETEKREKDEEIQRLLTQRQERELKHNQEMEDLRKYFEAKCAELEKQFSDDVFSQKSQRQGLSSPESSDQEQLSLDYKSPSLPRSKETSPRKRYRAELLLSPSHRQMTPGSDSVNEEATANEGSQLALEITELKTFYQNKIHEIQRSQEDNIKKLSDRLKYYESRYPEDEFMTLLSETTTDDQHWPKELILLREKFTAKSQLEIAQLQIKHAEEMSRLKLDYEKQLNRKNKRHSTFDSIRDFDKLLSERDNLRELSNAFRQVLAELLKCLANCENELTETLMDEVQRLLTCNRTLEEHNLEDFTLNTTLLNETLNTTRMRLIPDVHNLMEVVEDPSLIEYITQKNNDVSEDFDLKDCLECLRSEASYLLHLSEDLVKKHNESSGRKDSYSSEREKNDSEQEDGLKLQQNRRFIRGNSLNEQQLSTHRSSLIGQTQNLISLPPDLSRLYLDNTSNSTAGGVNAAELHFQLTELKNRLIKSENDRLMLQQELDHTISRNSDLGQELQHLRDQLSQLSSINNVEYNEGYGLGSSLVKSPQRLSGSDHSSSGFAQLQEKARNILSTPTQKQTNNDSTSQLLQMIEDFCREGDKVVECSKKDREDLQSQIDTADKQLKATRQFLEEQAIEREQERDEFLKEIENLKAQLRDKEKERSSYANASEEVEHLESQIRDLTQQLQDSNAKRDKFEVELKASIDKIFVLREIISDLETQVETKALNEHVMGEKVKQLEDYINSQSRSNDALQMEVQSLKGEIEHGYQMRINQLEEKLQNIRPTAEQSLIMDQVVEQLRDIENTLEQKTKVLESLHQSNASSVTSLNCPEDISARGVGPTSLPTNMETPNQGSPIHPSPRQHSWTMEGVQRVVDKLSKHSRVEEAAVKRIRDLEMQVNQMRTTCVELQVERESLQERMSEQTQRISALQSRLEEQRQRAEELQRANTSDLNIRIHDLQNELQTVQETLSNRDKQIATMKQQLEKSKMVIDRLEAELAVEHQPDRSAIERLENELKQKQVENQKLKDKIKNEMINKLALPDLMETMLADKNEEIDHLKEQLETKEKELQNVLDSTQASSSLGLLGKKPEEVGGSKLSARTLSDIVSISEFDEPDVVRRAVGANTSSPLLLPEGSGGFLQHTMDTTKGAVANLTHKRTEDLTGFATLHQVNTFDHPHYFQDPNILLGSAQSAASNTPTLVPRQINFSEFAEDSKLKTPSNYQSPRQVEEQRKAMEEDKATIEALGKQIVELQQQIEKLQKEKEKDSEDLVSSQLRLNGLQDELQSCQRQLEEFKQNSEKIQRLEQELTNKALEIEQLQRDQERWQKERSDLLSKHEKNMKNLQESEEVFKRRVHELEQTILKNTEKEVEERESLRKELRAISEAHEQCKYTAKDNENRKKEIENFNLEIKAKDERLLTLSTKLSIAEDKIADLQRQIVNLEREVEKWKQQSSDNSSRQFSVDEIAQQVEKELNYSAQLDSNILKAIESEEENNLDRSHVDKNVVIEAPGTTDDENFTGERDLLNQLEALRAQIAVERDHAEELRRELMDEKQHSQEVQEQDVLIIEAMRKRLESALAQEDELHKHLDIERERCELLQTQLTTLQRTDSRRNSSLLKSPTESPRKSPRSLTDFESELAERLKSEIKLLTAQNERERERSADLQRNCERERSRYEKELSERIEYCDKLKREMDKMARDKENAELEIDHLQERLTLQTQEIESLEARIGSLQAAETRRFTRKKQQQKENAQLMAEMKELKSQLALMEMEKETLNKTIIQLRYDLERSAQRENKLAEALANANSQLAAREGTTSVPEQFLQKMKEINTLLAENTQENKQMAETVQYLVEERRQLQRKCEELELQLGGSANVSELEERCNHLLGRYLRVESHRKALVYQKRYLKISLQNYQDSEQKALAAFNGGQALQQAKPKKKLFKTVALAIIAIQRMKYIGRIWHTGKRIVSKSVFTITQQKRSQAPTISSPIITSSSNGQQQQQQQQQATQFNNGRLSPHVGSYASQKILDRPLAPLKTPTLLNGGNRTPLSAGSTASVGAATAFEWPKVTNNKSKKL</sequence>
<feature type="domain" description="Pericentrin/AKAP-450 centrosomal targeting" evidence="8">
    <location>
        <begin position="2994"/>
        <end position="3066"/>
    </location>
</feature>
<feature type="region of interest" description="Disordered" evidence="7">
    <location>
        <begin position="59"/>
        <end position="79"/>
    </location>
</feature>
<feature type="coiled-coil region" evidence="6">
    <location>
        <begin position="2341"/>
        <end position="2564"/>
    </location>
</feature>
<feature type="region of interest" description="Disordered" evidence="7">
    <location>
        <begin position="211"/>
        <end position="311"/>
    </location>
</feature>
<keyword evidence="9" id="KW-1185">Reference proteome</keyword>
<feature type="region of interest" description="Disordered" evidence="7">
    <location>
        <begin position="3089"/>
        <end position="3120"/>
    </location>
</feature>
<organism evidence="9 10">
    <name type="scientific">Musca domestica</name>
    <name type="common">House fly</name>
    <dbReference type="NCBI Taxonomy" id="7370"/>
    <lineage>
        <taxon>Eukaryota</taxon>
        <taxon>Metazoa</taxon>
        <taxon>Ecdysozoa</taxon>
        <taxon>Arthropoda</taxon>
        <taxon>Hexapoda</taxon>
        <taxon>Insecta</taxon>
        <taxon>Pterygota</taxon>
        <taxon>Neoptera</taxon>
        <taxon>Endopterygota</taxon>
        <taxon>Diptera</taxon>
        <taxon>Brachycera</taxon>
        <taxon>Muscomorpha</taxon>
        <taxon>Muscoidea</taxon>
        <taxon>Muscidae</taxon>
        <taxon>Musca</taxon>
    </lineage>
</organism>
<keyword evidence="2" id="KW-0963">Cytoplasm</keyword>
<gene>
    <name evidence="10" type="primary">LOC101887637</name>
</gene>
<evidence type="ECO:0000256" key="5">
    <source>
        <dbReference type="ARBA" id="ARBA00023212"/>
    </source>
</evidence>
<reference evidence="10" key="1">
    <citation type="submission" date="2025-08" db="UniProtKB">
        <authorList>
            <consortium name="RefSeq"/>
        </authorList>
    </citation>
    <scope>IDENTIFICATION</scope>
    <source>
        <strain evidence="10">Aabys</strain>
        <tissue evidence="10">Whole body</tissue>
    </source>
</reference>
<feature type="region of interest" description="Disordered" evidence="7">
    <location>
        <begin position="784"/>
        <end position="805"/>
    </location>
</feature>
<feature type="coiled-coil region" evidence="6">
    <location>
        <begin position="960"/>
        <end position="994"/>
    </location>
</feature>
<feature type="compositionally biased region" description="Basic and acidic residues" evidence="7">
    <location>
        <begin position="1506"/>
        <end position="1531"/>
    </location>
</feature>
<feature type="compositionally biased region" description="Low complexity" evidence="7">
    <location>
        <begin position="3089"/>
        <end position="3111"/>
    </location>
</feature>
<feature type="coiled-coil region" evidence="6">
    <location>
        <begin position="2751"/>
        <end position="2915"/>
    </location>
</feature>
<feature type="compositionally biased region" description="Basic and acidic residues" evidence="7">
    <location>
        <begin position="344"/>
        <end position="356"/>
    </location>
</feature>
<feature type="region of interest" description="Disordered" evidence="7">
    <location>
        <begin position="323"/>
        <end position="358"/>
    </location>
</feature>
<feature type="coiled-coil region" evidence="6">
    <location>
        <begin position="2947"/>
        <end position="2974"/>
    </location>
</feature>
<feature type="compositionally biased region" description="Polar residues" evidence="7">
    <location>
        <begin position="784"/>
        <end position="804"/>
    </location>
</feature>
<feature type="compositionally biased region" description="Basic and acidic residues" evidence="7">
    <location>
        <begin position="148"/>
        <end position="161"/>
    </location>
</feature>
<feature type="compositionally biased region" description="Polar residues" evidence="7">
    <location>
        <begin position="489"/>
        <end position="506"/>
    </location>
</feature>
<evidence type="ECO:0000313" key="9">
    <source>
        <dbReference type="Proteomes" id="UP001652621"/>
    </source>
</evidence>
<feature type="region of interest" description="Disordered" evidence="7">
    <location>
        <begin position="374"/>
        <end position="474"/>
    </location>
</feature>
<dbReference type="Pfam" id="PF10495">
    <property type="entry name" value="PACT_coil_coil"/>
    <property type="match status" value="1"/>
</dbReference>
<evidence type="ECO:0000259" key="8">
    <source>
        <dbReference type="Pfam" id="PF10495"/>
    </source>
</evidence>
<evidence type="ECO:0000256" key="2">
    <source>
        <dbReference type="ARBA" id="ARBA00022490"/>
    </source>
</evidence>
<feature type="region of interest" description="Disordered" evidence="7">
    <location>
        <begin position="148"/>
        <end position="178"/>
    </location>
</feature>
<feature type="region of interest" description="Disordered" evidence="7">
    <location>
        <begin position="1180"/>
        <end position="1249"/>
    </location>
</feature>
<feature type="compositionally biased region" description="Acidic residues" evidence="7">
    <location>
        <begin position="274"/>
        <end position="295"/>
    </location>
</feature>
<feature type="compositionally biased region" description="Polar residues" evidence="7">
    <location>
        <begin position="403"/>
        <end position="418"/>
    </location>
</feature>
<dbReference type="InterPro" id="IPR028745">
    <property type="entry name" value="AKAP9/Pericentrin"/>
</dbReference>
<evidence type="ECO:0000256" key="6">
    <source>
        <dbReference type="SAM" id="Coils"/>
    </source>
</evidence>
<dbReference type="InterPro" id="IPR019528">
    <property type="entry name" value="PACT_domain"/>
</dbReference>
<dbReference type="GeneID" id="101887637"/>
<keyword evidence="4 6" id="KW-0175">Coiled coil</keyword>
<dbReference type="RefSeq" id="XP_058985217.1">
    <property type="nucleotide sequence ID" value="XM_059129234.1"/>
</dbReference>
<dbReference type="Proteomes" id="UP001652621">
    <property type="component" value="Unplaced"/>
</dbReference>
<evidence type="ECO:0000256" key="1">
    <source>
        <dbReference type="ARBA" id="ARBA00004300"/>
    </source>
</evidence>